<keyword evidence="1" id="KW-0472">Membrane</keyword>
<keyword evidence="3" id="KW-0998">Cell outer membrane</keyword>
<protein>
    <submittedName>
        <fullName evidence="7">Hemolysin activation/secretion protein</fullName>
    </submittedName>
</protein>
<organism evidence="7 8">
    <name type="scientific">Halopseudomonas formosensis</name>
    <dbReference type="NCBI Taxonomy" id="1002526"/>
    <lineage>
        <taxon>Bacteria</taxon>
        <taxon>Pseudomonadati</taxon>
        <taxon>Pseudomonadota</taxon>
        <taxon>Gammaproteobacteria</taxon>
        <taxon>Pseudomonadales</taxon>
        <taxon>Pseudomonadaceae</taxon>
        <taxon>Halopseudomonas</taxon>
    </lineage>
</organism>
<dbReference type="Gene3D" id="2.40.160.50">
    <property type="entry name" value="membrane protein fhac: a member of the omp85/tpsb transporter family"/>
    <property type="match status" value="1"/>
</dbReference>
<dbReference type="Pfam" id="PF08479">
    <property type="entry name" value="POTRA_2"/>
    <property type="match status" value="1"/>
</dbReference>
<evidence type="ECO:0000313" key="7">
    <source>
        <dbReference type="EMBL" id="SFQ87621.1"/>
    </source>
</evidence>
<dbReference type="GO" id="GO:0098046">
    <property type="term" value="C:type V protein secretion system complex"/>
    <property type="evidence" value="ECO:0007669"/>
    <property type="project" value="TreeGrafter"/>
</dbReference>
<keyword evidence="1" id="KW-1134">Transmembrane beta strand</keyword>
<dbReference type="PANTHER" id="PTHR34597:SF1">
    <property type="entry name" value="HEME_HEMOPEXIN TRANSPORTER PROTEIN HUXB"/>
    <property type="match status" value="1"/>
</dbReference>
<proteinExistence type="predicted"/>
<evidence type="ECO:0000256" key="1">
    <source>
        <dbReference type="ARBA" id="ARBA00022452"/>
    </source>
</evidence>
<feature type="domain" description="Haemolysin activator HlyB C-terminal" evidence="5">
    <location>
        <begin position="202"/>
        <end position="511"/>
    </location>
</feature>
<keyword evidence="2" id="KW-0812">Transmembrane</keyword>
<feature type="domain" description="Polypeptide-transport-associated ShlB-type" evidence="6">
    <location>
        <begin position="67"/>
        <end position="141"/>
    </location>
</feature>
<feature type="chain" id="PRO_5017271157" evidence="4">
    <location>
        <begin position="22"/>
        <end position="549"/>
    </location>
</feature>
<dbReference type="InterPro" id="IPR013686">
    <property type="entry name" value="Polypept-transport_assoc_ShlB"/>
</dbReference>
<reference evidence="7 8" key="1">
    <citation type="submission" date="2016-10" db="EMBL/GenBank/DDBJ databases">
        <authorList>
            <person name="de Groot N.N."/>
        </authorList>
    </citation>
    <scope>NUCLEOTIDE SEQUENCE [LARGE SCALE GENOMIC DNA]</scope>
    <source>
        <strain evidence="7 8">JCM 18415</strain>
    </source>
</reference>
<dbReference type="InterPro" id="IPR051544">
    <property type="entry name" value="TPS_OM_transporter"/>
</dbReference>
<dbReference type="AlphaFoldDB" id="A0A1I6C358"/>
<evidence type="ECO:0000259" key="5">
    <source>
        <dbReference type="Pfam" id="PF03865"/>
    </source>
</evidence>
<dbReference type="Proteomes" id="UP000242815">
    <property type="component" value="Unassembled WGS sequence"/>
</dbReference>
<evidence type="ECO:0000256" key="2">
    <source>
        <dbReference type="ARBA" id="ARBA00022692"/>
    </source>
</evidence>
<evidence type="ECO:0000256" key="4">
    <source>
        <dbReference type="SAM" id="SignalP"/>
    </source>
</evidence>
<feature type="signal peptide" evidence="4">
    <location>
        <begin position="1"/>
        <end position="21"/>
    </location>
</feature>
<dbReference type="GO" id="GO:0046819">
    <property type="term" value="P:protein secretion by the type V secretion system"/>
    <property type="evidence" value="ECO:0007669"/>
    <property type="project" value="TreeGrafter"/>
</dbReference>
<evidence type="ECO:0000313" key="8">
    <source>
        <dbReference type="Proteomes" id="UP000242815"/>
    </source>
</evidence>
<evidence type="ECO:0000256" key="3">
    <source>
        <dbReference type="ARBA" id="ARBA00023237"/>
    </source>
</evidence>
<dbReference type="EMBL" id="FOYD01000011">
    <property type="protein sequence ID" value="SFQ87621.1"/>
    <property type="molecule type" value="Genomic_DNA"/>
</dbReference>
<keyword evidence="4" id="KW-0732">Signal</keyword>
<dbReference type="Gene3D" id="3.10.20.310">
    <property type="entry name" value="membrane protein fhac"/>
    <property type="match status" value="1"/>
</dbReference>
<accession>A0A1I6C358</accession>
<gene>
    <name evidence="7" type="ORF">SAMN05216578_11186</name>
</gene>
<dbReference type="OrthoDB" id="572300at2"/>
<dbReference type="Pfam" id="PF03865">
    <property type="entry name" value="ShlB"/>
    <property type="match status" value="1"/>
</dbReference>
<dbReference type="PANTHER" id="PTHR34597">
    <property type="entry name" value="SLR1661 PROTEIN"/>
    <property type="match status" value="1"/>
</dbReference>
<dbReference type="STRING" id="1002526.SAMN05216578_11186"/>
<dbReference type="GO" id="GO:0008320">
    <property type="term" value="F:protein transmembrane transporter activity"/>
    <property type="evidence" value="ECO:0007669"/>
    <property type="project" value="TreeGrafter"/>
</dbReference>
<dbReference type="RefSeq" id="WP_090540435.1">
    <property type="nucleotide sequence ID" value="NZ_FOYD01000011.1"/>
</dbReference>
<name>A0A1I6C358_9GAMM</name>
<sequence length="549" mass="60378">MKSYHFRTLVLSLLAPAVTYAQVAPDAGQSIRELERPQLQAPAPDKLELNLPFLDDSAPVAGGPSLHVNRFRITGHSVFPDSELRALLADLEDRELSFAELQAAAQRLSSYYREHGYMLARAYLPAQEVEDGVIEIAVLEGGYGEIQVDDQVGLRGFAMASIDSLQSGEAVRAKPLERSLLLLADTPGVEIDAMLRPGASVGASDLIVNVMPGQGFSGTLHLDNHGSRYTGAARLGGAYSLNNPLRLGDTLDLRLMTSEEDQLYVRAGYQLPVGPWSTRLGVAYSYMDYELGEDFADLDATGRARIASAFVLQPLLRSRALSLYASLQYDHKRLEDKVGLFDSRSDKNSSLWIASLTGDSRDSFGGGGVNSFSLAYAAGKLELESPLERLQDSFTSRSHGRFDRMNVSLLRLQNLPGRFSLSTRLQGQWSNDNLDSSEKFSLGGAHAVRAYPQGEASGDRGMLVNVDLNYAVADGWQAALFADYGRIRLNAEPWTLERNHRELSGAGLALRGMAYGWRLETSAAWRLDDAPRSEADRKPRVWLQLMRQF</sequence>
<dbReference type="InterPro" id="IPR005565">
    <property type="entry name" value="Hemolysn_activator_HlyB_C"/>
</dbReference>
<evidence type="ECO:0000259" key="6">
    <source>
        <dbReference type="Pfam" id="PF08479"/>
    </source>
</evidence>